<evidence type="ECO:0000256" key="3">
    <source>
        <dbReference type="ARBA" id="ARBA00022475"/>
    </source>
</evidence>
<feature type="transmembrane region" description="Helical" evidence="7">
    <location>
        <begin position="472"/>
        <end position="495"/>
    </location>
</feature>
<reference evidence="9" key="1">
    <citation type="submission" date="2021-02" db="EMBL/GenBank/DDBJ databases">
        <authorList>
            <person name="Dougan E. K."/>
            <person name="Rhodes N."/>
            <person name="Thang M."/>
            <person name="Chan C."/>
        </authorList>
    </citation>
    <scope>NUCLEOTIDE SEQUENCE</scope>
</reference>
<dbReference type="Proteomes" id="UP000604046">
    <property type="component" value="Unassembled WGS sequence"/>
</dbReference>
<feature type="transmembrane region" description="Helical" evidence="7">
    <location>
        <begin position="546"/>
        <end position="567"/>
    </location>
</feature>
<accession>A0A812HKR1</accession>
<comment type="similarity">
    <text evidence="2">Belongs to the resistance-nodulation-cell division (RND) (TC 2.A.6) family. MmpL subfamily.</text>
</comment>
<dbReference type="SUPFAM" id="SSF82866">
    <property type="entry name" value="Multidrug efflux transporter AcrB transmembrane domain"/>
    <property type="match status" value="1"/>
</dbReference>
<feature type="transmembrane region" description="Helical" evidence="7">
    <location>
        <begin position="930"/>
        <end position="951"/>
    </location>
</feature>
<keyword evidence="10" id="KW-1185">Reference proteome</keyword>
<comment type="caution">
    <text evidence="9">The sequence shown here is derived from an EMBL/GenBank/DDBJ whole genome shotgun (WGS) entry which is preliminary data.</text>
</comment>
<organism evidence="9 10">
    <name type="scientific">Symbiodinium natans</name>
    <dbReference type="NCBI Taxonomy" id="878477"/>
    <lineage>
        <taxon>Eukaryota</taxon>
        <taxon>Sar</taxon>
        <taxon>Alveolata</taxon>
        <taxon>Dinophyceae</taxon>
        <taxon>Suessiales</taxon>
        <taxon>Symbiodiniaceae</taxon>
        <taxon>Symbiodinium</taxon>
    </lineage>
</organism>
<dbReference type="PANTHER" id="PTHR33406:SF6">
    <property type="entry name" value="MEMBRANE PROTEIN YDGH-RELATED"/>
    <property type="match status" value="1"/>
</dbReference>
<dbReference type="PANTHER" id="PTHR33406">
    <property type="entry name" value="MEMBRANE PROTEIN MJ1562-RELATED"/>
    <property type="match status" value="1"/>
</dbReference>
<proteinExistence type="inferred from homology"/>
<dbReference type="EMBL" id="CAJNDS010000094">
    <property type="protein sequence ID" value="CAE6953583.1"/>
    <property type="molecule type" value="Genomic_DNA"/>
</dbReference>
<keyword evidence="5 7" id="KW-1133">Transmembrane helix</keyword>
<feature type="transmembrane region" description="Helical" evidence="7">
    <location>
        <begin position="501"/>
        <end position="525"/>
    </location>
</feature>
<name>A0A812HKR1_9DINO</name>
<feature type="transmembrane region" description="Helical" evidence="7">
    <location>
        <begin position="903"/>
        <end position="923"/>
    </location>
</feature>
<dbReference type="InterPro" id="IPR050545">
    <property type="entry name" value="Mycobact_MmpL"/>
</dbReference>
<evidence type="ECO:0000256" key="1">
    <source>
        <dbReference type="ARBA" id="ARBA00004651"/>
    </source>
</evidence>
<evidence type="ECO:0000313" key="10">
    <source>
        <dbReference type="Proteomes" id="UP000604046"/>
    </source>
</evidence>
<evidence type="ECO:0000259" key="8">
    <source>
        <dbReference type="Pfam" id="PF03176"/>
    </source>
</evidence>
<dbReference type="Gene3D" id="1.20.1640.10">
    <property type="entry name" value="Multidrug efflux transporter AcrB transmembrane domain"/>
    <property type="match status" value="1"/>
</dbReference>
<keyword evidence="6 7" id="KW-0472">Membrane</keyword>
<gene>
    <name evidence="9" type="primary">ydfJ</name>
    <name evidence="9" type="ORF">SNAT2548_LOCUS1664</name>
</gene>
<evidence type="ECO:0000256" key="7">
    <source>
        <dbReference type="SAM" id="Phobius"/>
    </source>
</evidence>
<feature type="transmembrane region" description="Helical" evidence="7">
    <location>
        <begin position="579"/>
        <end position="603"/>
    </location>
</feature>
<comment type="subcellular location">
    <subcellularLocation>
        <location evidence="1">Cell membrane</location>
        <topology evidence="1">Multi-pass membrane protein</topology>
    </subcellularLocation>
</comment>
<protein>
    <submittedName>
        <fullName evidence="9">YdfJ protein</fullName>
    </submittedName>
</protein>
<keyword evidence="3" id="KW-1003">Cell membrane</keyword>
<sequence length="978" mass="109193">MKIPLAKVPAPMTKDECEAFKSKVQTELKFTYADATKRCASLPDLHKVRNAYFGYFKDERHPVSKEHGFTYDQLKDNSVFDPKNPKETFHIRHTEAVRKQCTVPLRTRWMVRSSQAYGWLPPIDDPKLGFGRGNAYHRDAMDASHIIVGGNRSSAPVEGGHFLTAHLRITCALEMASVEFILDDSDRHKPKAKDVKYRVSGYSLCANALPLIAEQGQMLAEGCPDVRPFVEHCLKHTYFITFQVAMKRGNEYVSLVQVCGLVTSKDASYMVGMDKTPPAGTQSAAAMEVLDSQHGGVKRVLALSSAFLEQFHSASTKRLEMVVMKCKTWCIDVQSNNVAEVYAEQIKDRVLRFGSENPSSAVSFQSYFDFVGHHQLLNPFKSKDHQSIMLMWTWSVPVQLKQKAEDFVVQLREFIQSIDEFGGEGAMEVKLTGNIILDHEMKVSIFDFTVHEVKTVWLPILILGYVLRSGRLLLLALTPMLFEILVGFGFMYFVSCAGMTISYYALMIMLMLIMALSWDYALFMLTRYKTEREAGSSVEEAVIQMVASSGSIVVVSGVVLSICWSVMLGLPDMFKTFGIAAASAIMVCVLAQLTFVAPVLAILPWLGPDAGNPAEVEPLSPTGEAMRRVEQFRSGPYYCLGKILTAFPCNLISFVTVYALMMPLTSRFLQNFDILNFQFTKMGHSFEMTMPRGSRAFNTSLEIMQDFDFEMTLMPILIFATNAADLDGESAGTVSAPLVNEDLFQLNCEMIRALIARTDGTPYELRAKSFQSPSVPIDKSYIHSPLPFAKSMFNEVFGQLVCPSLSQMNLVRKSFLARNVFLTQTSEHLDLMWDEMVRKNAMLTVLNPVMDPLGPQAFQLEAQVSQVLQEMQQRGRATIPQLRYFLFSPASVVTDLITVTSSALPTCFLICVLICFSLIALWFNAFLVPFKLFVTVIVPVTWTYGAAFLVYEDGVLAPLGLPGTAASGSLCHNRSPPD</sequence>
<evidence type="ECO:0000256" key="6">
    <source>
        <dbReference type="ARBA" id="ARBA00023136"/>
    </source>
</evidence>
<feature type="transmembrane region" description="Helical" evidence="7">
    <location>
        <begin position="637"/>
        <end position="661"/>
    </location>
</feature>
<evidence type="ECO:0000313" key="9">
    <source>
        <dbReference type="EMBL" id="CAE6953583.1"/>
    </source>
</evidence>
<feature type="domain" description="Membrane transport protein MMPL" evidence="8">
    <location>
        <begin position="364"/>
        <end position="603"/>
    </location>
</feature>
<evidence type="ECO:0000256" key="5">
    <source>
        <dbReference type="ARBA" id="ARBA00022989"/>
    </source>
</evidence>
<dbReference type="GO" id="GO:0005886">
    <property type="term" value="C:plasma membrane"/>
    <property type="evidence" value="ECO:0007669"/>
    <property type="project" value="UniProtKB-SubCell"/>
</dbReference>
<dbReference type="Pfam" id="PF03176">
    <property type="entry name" value="MMPL"/>
    <property type="match status" value="1"/>
</dbReference>
<dbReference type="OrthoDB" id="438641at2759"/>
<dbReference type="AlphaFoldDB" id="A0A812HKR1"/>
<evidence type="ECO:0000256" key="2">
    <source>
        <dbReference type="ARBA" id="ARBA00010157"/>
    </source>
</evidence>
<keyword evidence="4 7" id="KW-0812">Transmembrane</keyword>
<dbReference type="InterPro" id="IPR004869">
    <property type="entry name" value="MMPL_dom"/>
</dbReference>
<evidence type="ECO:0000256" key="4">
    <source>
        <dbReference type="ARBA" id="ARBA00022692"/>
    </source>
</evidence>